<dbReference type="Pfam" id="PF00106">
    <property type="entry name" value="adh_short"/>
    <property type="match status" value="1"/>
</dbReference>
<sequence length="336" mass="36691">MQLISFPSLLLSIIVILLSYLSFSKSTSNMHPLAAARTANAAFNPTYKPVAIFVGGTAGIGQGLVEAFSRHTKGNAHIVIVGRNRAAADTIIAALPKPSDNAQYTHEFVQCDVTLMKNVESVTKELLTRLPKINFLFMSPGFMTMDGRTETPEGIDRKLAVHYYARWKFVDDLLPALRRANSAGEDAKVLSVLAAGKGGEINLDDLGLKKTYSVSNAALAAPTYNDLMLQEFAEKNPGLTFVHSYPGFVKTGLGSSSNSRLVRFGMSALTTLFSPLYTTYQDSGEYMLHGLLGKKEGFFRVGSQGEDIGMKRYFGSEEARKRLWEHTAQATKVSSN</sequence>
<reference evidence="3" key="1">
    <citation type="submission" date="2021-02" db="EMBL/GenBank/DDBJ databases">
        <authorList>
            <person name="Nieuwenhuis M."/>
            <person name="Van De Peppel L.J.J."/>
        </authorList>
    </citation>
    <scope>NUCLEOTIDE SEQUENCE</scope>
    <source>
        <strain evidence="3">D49</strain>
    </source>
</reference>
<evidence type="ECO:0000256" key="2">
    <source>
        <dbReference type="SAM" id="SignalP"/>
    </source>
</evidence>
<dbReference type="AlphaFoldDB" id="A0A9P7FTH4"/>
<gene>
    <name evidence="3" type="ORF">H0H81_000822</name>
</gene>
<reference evidence="3" key="2">
    <citation type="submission" date="2021-10" db="EMBL/GenBank/DDBJ databases">
        <title>Phylogenomics reveals ancestral predisposition of the termite-cultivated fungus Termitomyces towards a domesticated lifestyle.</title>
        <authorList>
            <person name="Auxier B."/>
            <person name="Grum-Grzhimaylo A."/>
            <person name="Cardenas M.E."/>
            <person name="Lodge J.D."/>
            <person name="Laessoe T."/>
            <person name="Pedersen O."/>
            <person name="Smith M.E."/>
            <person name="Kuyper T.W."/>
            <person name="Franco-Molano E.A."/>
            <person name="Baroni T.J."/>
            <person name="Aanen D.K."/>
        </authorList>
    </citation>
    <scope>NUCLEOTIDE SEQUENCE</scope>
    <source>
        <strain evidence="3">D49</strain>
    </source>
</reference>
<keyword evidence="2" id="KW-0732">Signal</keyword>
<evidence type="ECO:0000313" key="4">
    <source>
        <dbReference type="Proteomes" id="UP000717328"/>
    </source>
</evidence>
<keyword evidence="1" id="KW-0560">Oxidoreductase</keyword>
<evidence type="ECO:0008006" key="5">
    <source>
        <dbReference type="Google" id="ProtNLM"/>
    </source>
</evidence>
<dbReference type="PANTHER" id="PTHR47534:SF3">
    <property type="entry name" value="ALCOHOL DEHYDROGENASE-LIKE C-TERMINAL DOMAIN-CONTAINING PROTEIN"/>
    <property type="match status" value="1"/>
</dbReference>
<dbReference type="InterPro" id="IPR052228">
    <property type="entry name" value="Sec_Metab_Biosynth_Oxidored"/>
</dbReference>
<dbReference type="Proteomes" id="UP000717328">
    <property type="component" value="Unassembled WGS sequence"/>
</dbReference>
<dbReference type="EMBL" id="JABCKI010005770">
    <property type="protein sequence ID" value="KAG5638297.1"/>
    <property type="molecule type" value="Genomic_DNA"/>
</dbReference>
<dbReference type="SUPFAM" id="SSF51735">
    <property type="entry name" value="NAD(P)-binding Rossmann-fold domains"/>
    <property type="match status" value="1"/>
</dbReference>
<dbReference type="InterPro" id="IPR002347">
    <property type="entry name" value="SDR_fam"/>
</dbReference>
<comment type="caution">
    <text evidence="3">The sequence shown here is derived from an EMBL/GenBank/DDBJ whole genome shotgun (WGS) entry which is preliminary data.</text>
</comment>
<dbReference type="GO" id="GO:0016491">
    <property type="term" value="F:oxidoreductase activity"/>
    <property type="evidence" value="ECO:0007669"/>
    <property type="project" value="UniProtKB-KW"/>
</dbReference>
<accession>A0A9P7FTH4</accession>
<name>A0A9P7FTH4_9AGAR</name>
<dbReference type="Gene3D" id="3.40.50.720">
    <property type="entry name" value="NAD(P)-binding Rossmann-like Domain"/>
    <property type="match status" value="1"/>
</dbReference>
<protein>
    <recommendedName>
        <fullName evidence="5">NAD(P)-binding protein</fullName>
    </recommendedName>
</protein>
<proteinExistence type="predicted"/>
<feature type="signal peptide" evidence="2">
    <location>
        <begin position="1"/>
        <end position="26"/>
    </location>
</feature>
<dbReference type="PANTHER" id="PTHR47534">
    <property type="entry name" value="YALI0E05731P"/>
    <property type="match status" value="1"/>
</dbReference>
<keyword evidence="4" id="KW-1185">Reference proteome</keyword>
<organism evidence="3 4">
    <name type="scientific">Sphagnurus paluster</name>
    <dbReference type="NCBI Taxonomy" id="117069"/>
    <lineage>
        <taxon>Eukaryota</taxon>
        <taxon>Fungi</taxon>
        <taxon>Dikarya</taxon>
        <taxon>Basidiomycota</taxon>
        <taxon>Agaricomycotina</taxon>
        <taxon>Agaricomycetes</taxon>
        <taxon>Agaricomycetidae</taxon>
        <taxon>Agaricales</taxon>
        <taxon>Tricholomatineae</taxon>
        <taxon>Lyophyllaceae</taxon>
        <taxon>Sphagnurus</taxon>
    </lineage>
</organism>
<feature type="chain" id="PRO_5040327358" description="NAD(P)-binding protein" evidence="2">
    <location>
        <begin position="27"/>
        <end position="336"/>
    </location>
</feature>
<dbReference type="InterPro" id="IPR036291">
    <property type="entry name" value="NAD(P)-bd_dom_sf"/>
</dbReference>
<evidence type="ECO:0000256" key="1">
    <source>
        <dbReference type="ARBA" id="ARBA00023002"/>
    </source>
</evidence>
<dbReference type="OrthoDB" id="2898509at2759"/>
<evidence type="ECO:0000313" key="3">
    <source>
        <dbReference type="EMBL" id="KAG5638297.1"/>
    </source>
</evidence>